<dbReference type="PANTHER" id="PTHR37533">
    <property type="entry name" value="FLAGELLAR HOOK-LENGTH CONTROL PROTEIN"/>
    <property type="match status" value="1"/>
</dbReference>
<evidence type="ECO:0000313" key="3">
    <source>
        <dbReference type="EMBL" id="WDE05191.1"/>
    </source>
</evidence>
<feature type="region of interest" description="Disordered" evidence="1">
    <location>
        <begin position="1"/>
        <end position="80"/>
    </location>
</feature>
<organism evidence="3 4">
    <name type="scientific">Thalassomonas viridans</name>
    <dbReference type="NCBI Taxonomy" id="137584"/>
    <lineage>
        <taxon>Bacteria</taxon>
        <taxon>Pseudomonadati</taxon>
        <taxon>Pseudomonadota</taxon>
        <taxon>Gammaproteobacteria</taxon>
        <taxon>Alteromonadales</taxon>
        <taxon>Colwelliaceae</taxon>
        <taxon>Thalassomonas</taxon>
    </lineage>
</organism>
<gene>
    <name evidence="3" type="ORF">SG34_028510</name>
</gene>
<keyword evidence="3" id="KW-0969">Cilium</keyword>
<keyword evidence="3" id="KW-0966">Cell projection</keyword>
<proteinExistence type="predicted"/>
<sequence length="465" mass="49784">MLPINTHSPARDTVKPEHISSNSHQGSESATDENYQDVLSSLEQEHATGDNGQANESDQQARQTLTAENGTSAEQSLSETTDIPALQEQAEVPLPELLADEAARSTQENIQAGQLTANPEAGKHTVSPANAATSKPGSGDVMPLSATPAEVKQTAEQVATYQPRGTTETSMPSRQTGSGQMLTAEAEQLTQAAIEEATITAPVPPASDTGKHAEQASRASSQAVSLVYRQQELQGAYKLPGERTQALTGQSGIQASSSLQLNKTDALANSVLHHQVTGDIKNIIDVSGAKVPAEGQGQTTSQSQVQTLAMDAALAERSQTANGKYEWSMLKLDSQKQNWSRQLFNTLQDRIEMQVNQQIKQAKIRLDPPELGRLELMVRIEGDRMSVSVNASNAGVRDALQETNERLRQELENQFGSSVDVNVGSDSSGQEFKNEEELVAVSNVEATEINPTSVPLTTGWLNALA</sequence>
<dbReference type="CDD" id="cd17470">
    <property type="entry name" value="T3SS_Flik_C"/>
    <property type="match status" value="1"/>
</dbReference>
<keyword evidence="4" id="KW-1185">Reference proteome</keyword>
<evidence type="ECO:0000259" key="2">
    <source>
        <dbReference type="Pfam" id="PF02120"/>
    </source>
</evidence>
<feature type="compositionally biased region" description="Polar residues" evidence="1">
    <location>
        <begin position="50"/>
        <end position="80"/>
    </location>
</feature>
<dbReference type="RefSeq" id="WP_053047443.1">
    <property type="nucleotide sequence ID" value="NZ_CP059733.1"/>
</dbReference>
<keyword evidence="3" id="KW-0282">Flagellum</keyword>
<dbReference type="Proteomes" id="UP000032352">
    <property type="component" value="Chromosome"/>
</dbReference>
<protein>
    <submittedName>
        <fullName evidence="3">Flagellar hook-length control protein FliK</fullName>
    </submittedName>
</protein>
<dbReference type="Pfam" id="PF02120">
    <property type="entry name" value="Flg_hook"/>
    <property type="match status" value="1"/>
</dbReference>
<feature type="domain" description="Flagellar hook-length control protein-like C-terminal" evidence="2">
    <location>
        <begin position="349"/>
        <end position="430"/>
    </location>
</feature>
<dbReference type="KEGG" id="tvd:SG34_028510"/>
<reference evidence="3 4" key="1">
    <citation type="journal article" date="2015" name="Genome Announc.">
        <title>Draft Genome Sequences of Marine Isolates of Thalassomonas viridans and Thalassomonas actiniarum.</title>
        <authorList>
            <person name="Olonade I."/>
            <person name="van Zyl L.J."/>
            <person name="Trindade M."/>
        </authorList>
    </citation>
    <scope>NUCLEOTIDE SEQUENCE [LARGE SCALE GENOMIC DNA]</scope>
    <source>
        <strain evidence="3 4">XOM25</strain>
    </source>
</reference>
<dbReference type="Gene3D" id="3.30.750.140">
    <property type="match status" value="1"/>
</dbReference>
<evidence type="ECO:0000313" key="4">
    <source>
        <dbReference type="Proteomes" id="UP000032352"/>
    </source>
</evidence>
<dbReference type="EMBL" id="CP059733">
    <property type="protein sequence ID" value="WDE05191.1"/>
    <property type="molecule type" value="Genomic_DNA"/>
</dbReference>
<feature type="compositionally biased region" description="Polar residues" evidence="1">
    <location>
        <begin position="19"/>
        <end position="29"/>
    </location>
</feature>
<feature type="compositionally biased region" description="Polar residues" evidence="1">
    <location>
        <begin position="127"/>
        <end position="136"/>
    </location>
</feature>
<dbReference type="InterPro" id="IPR021136">
    <property type="entry name" value="Flagellar_hook_control-like_C"/>
</dbReference>
<dbReference type="InterPro" id="IPR038610">
    <property type="entry name" value="FliK-like_C_sf"/>
</dbReference>
<feature type="region of interest" description="Disordered" evidence="1">
    <location>
        <begin position="117"/>
        <end position="179"/>
    </location>
</feature>
<dbReference type="AlphaFoldDB" id="A0AAF0C980"/>
<dbReference type="InterPro" id="IPR052563">
    <property type="entry name" value="FliK"/>
</dbReference>
<feature type="compositionally biased region" description="Basic and acidic residues" evidence="1">
    <location>
        <begin position="9"/>
        <end position="18"/>
    </location>
</feature>
<accession>A0AAF0C980</accession>
<dbReference type="PANTHER" id="PTHR37533:SF2">
    <property type="entry name" value="FLAGELLAR HOOK-LENGTH CONTROL PROTEIN"/>
    <property type="match status" value="1"/>
</dbReference>
<evidence type="ECO:0000256" key="1">
    <source>
        <dbReference type="SAM" id="MobiDB-lite"/>
    </source>
</evidence>
<feature type="compositionally biased region" description="Polar residues" evidence="1">
    <location>
        <begin position="154"/>
        <end position="179"/>
    </location>
</feature>
<reference evidence="3 4" key="2">
    <citation type="journal article" date="2022" name="Mar. Drugs">
        <title>Bioassay-Guided Fractionation Leads to the Detection of Cholic Acid Generated by the Rare Thalassomonas sp.</title>
        <authorList>
            <person name="Pheiffer F."/>
            <person name="Schneider Y.K."/>
            <person name="Hansen E.H."/>
            <person name="Andersen J.H."/>
            <person name="Isaksson J."/>
            <person name="Busche T."/>
            <person name="R C."/>
            <person name="Kalinowski J."/>
            <person name="Zyl L.V."/>
            <person name="Trindade M."/>
        </authorList>
    </citation>
    <scope>NUCLEOTIDE SEQUENCE [LARGE SCALE GENOMIC DNA]</scope>
    <source>
        <strain evidence="3 4">XOM25</strain>
    </source>
</reference>
<name>A0AAF0C980_9GAMM</name>